<evidence type="ECO:0000259" key="5">
    <source>
        <dbReference type="PROSITE" id="PS50103"/>
    </source>
</evidence>
<evidence type="ECO:0000313" key="6">
    <source>
        <dbReference type="EMBL" id="MPC59917.1"/>
    </source>
</evidence>
<dbReference type="InterPro" id="IPR000571">
    <property type="entry name" value="Znf_CCCH"/>
</dbReference>
<keyword evidence="1 4" id="KW-0479">Metal-binding</keyword>
<dbReference type="SUPFAM" id="SSF90229">
    <property type="entry name" value="CCCH zinc finger"/>
    <property type="match status" value="1"/>
</dbReference>
<evidence type="ECO:0000256" key="4">
    <source>
        <dbReference type="PROSITE-ProRule" id="PRU00723"/>
    </source>
</evidence>
<organism evidence="6 7">
    <name type="scientific">Portunus trituberculatus</name>
    <name type="common">Swimming crab</name>
    <name type="synonym">Neptunus trituberculatus</name>
    <dbReference type="NCBI Taxonomy" id="210409"/>
    <lineage>
        <taxon>Eukaryota</taxon>
        <taxon>Metazoa</taxon>
        <taxon>Ecdysozoa</taxon>
        <taxon>Arthropoda</taxon>
        <taxon>Crustacea</taxon>
        <taxon>Multicrustacea</taxon>
        <taxon>Malacostraca</taxon>
        <taxon>Eumalacostraca</taxon>
        <taxon>Eucarida</taxon>
        <taxon>Decapoda</taxon>
        <taxon>Pleocyemata</taxon>
        <taxon>Brachyura</taxon>
        <taxon>Eubrachyura</taxon>
        <taxon>Portunoidea</taxon>
        <taxon>Portunidae</taxon>
        <taxon>Portuninae</taxon>
        <taxon>Portunus</taxon>
    </lineage>
</organism>
<dbReference type="AlphaFoldDB" id="A0A5B7GRV0"/>
<reference evidence="6 7" key="1">
    <citation type="submission" date="2019-05" db="EMBL/GenBank/DDBJ databases">
        <title>Another draft genome of Portunus trituberculatus and its Hox gene families provides insights of decapod evolution.</title>
        <authorList>
            <person name="Jeong J.-H."/>
            <person name="Song I."/>
            <person name="Kim S."/>
            <person name="Choi T."/>
            <person name="Kim D."/>
            <person name="Ryu S."/>
            <person name="Kim W."/>
        </authorList>
    </citation>
    <scope>NUCLEOTIDE SEQUENCE [LARGE SCALE GENOMIC DNA]</scope>
    <source>
        <tissue evidence="6">Muscle</tissue>
    </source>
</reference>
<proteinExistence type="predicted"/>
<dbReference type="OrthoDB" id="6359713at2759"/>
<evidence type="ECO:0000256" key="3">
    <source>
        <dbReference type="ARBA" id="ARBA00022833"/>
    </source>
</evidence>
<gene>
    <name evidence="6" type="ORF">E2C01_053948</name>
</gene>
<dbReference type="PROSITE" id="PS50103">
    <property type="entry name" value="ZF_C3H1"/>
    <property type="match status" value="1"/>
</dbReference>
<dbReference type="Proteomes" id="UP000324222">
    <property type="component" value="Unassembled WGS sequence"/>
</dbReference>
<dbReference type="EMBL" id="VSRR010016980">
    <property type="protein sequence ID" value="MPC59917.1"/>
    <property type="molecule type" value="Genomic_DNA"/>
</dbReference>
<sequence>MVHDGLAVSKLLKENDWDPMSEDFKSSSNTILLNDECAETMFLGWRNTDGERQCKYHRAGRQCPRGETCPWEHTPVRDGRWKLLFILYQVSLYSLRDLITLFVKTIGKNFILF</sequence>
<comment type="caution">
    <text evidence="6">The sequence shown here is derived from an EMBL/GenBank/DDBJ whole genome shotgun (WGS) entry which is preliminary data.</text>
</comment>
<dbReference type="GO" id="GO:0008270">
    <property type="term" value="F:zinc ion binding"/>
    <property type="evidence" value="ECO:0007669"/>
    <property type="project" value="UniProtKB-KW"/>
</dbReference>
<evidence type="ECO:0000256" key="2">
    <source>
        <dbReference type="ARBA" id="ARBA00022771"/>
    </source>
</evidence>
<name>A0A5B7GRV0_PORTR</name>
<evidence type="ECO:0000313" key="7">
    <source>
        <dbReference type="Proteomes" id="UP000324222"/>
    </source>
</evidence>
<feature type="zinc finger region" description="C3H1-type" evidence="4">
    <location>
        <begin position="48"/>
        <end position="76"/>
    </location>
</feature>
<accession>A0A5B7GRV0</accession>
<keyword evidence="2 4" id="KW-0863">Zinc-finger</keyword>
<protein>
    <recommendedName>
        <fullName evidence="5">C3H1-type domain-containing protein</fullName>
    </recommendedName>
</protein>
<dbReference type="InterPro" id="IPR036855">
    <property type="entry name" value="Znf_CCCH_sf"/>
</dbReference>
<evidence type="ECO:0000256" key="1">
    <source>
        <dbReference type="ARBA" id="ARBA00022723"/>
    </source>
</evidence>
<feature type="domain" description="C3H1-type" evidence="5">
    <location>
        <begin position="48"/>
        <end position="76"/>
    </location>
</feature>
<keyword evidence="7" id="KW-1185">Reference proteome</keyword>
<keyword evidence="3 4" id="KW-0862">Zinc</keyword>